<dbReference type="Gene3D" id="2.60.40.10">
    <property type="entry name" value="Immunoglobulins"/>
    <property type="match status" value="1"/>
</dbReference>
<keyword evidence="3" id="KW-1185">Reference proteome</keyword>
<gene>
    <name evidence="2" type="ORF">J2W55_004573</name>
</gene>
<dbReference type="InterPro" id="IPR013783">
    <property type="entry name" value="Ig-like_fold"/>
</dbReference>
<reference evidence="2 3" key="1">
    <citation type="submission" date="2023-07" db="EMBL/GenBank/DDBJ databases">
        <title>Sorghum-associated microbial communities from plants grown in Nebraska, USA.</title>
        <authorList>
            <person name="Schachtman D."/>
        </authorList>
    </citation>
    <scope>NUCLEOTIDE SEQUENCE [LARGE SCALE GENOMIC DNA]</scope>
    <source>
        <strain evidence="2 3">3262</strain>
    </source>
</reference>
<dbReference type="Gene3D" id="2.60.40.2700">
    <property type="match status" value="2"/>
</dbReference>
<dbReference type="NCBIfam" id="TIGR04131">
    <property type="entry name" value="Bac_Flav_CTERM"/>
    <property type="match status" value="1"/>
</dbReference>
<evidence type="ECO:0000313" key="2">
    <source>
        <dbReference type="EMBL" id="MDR6944713.1"/>
    </source>
</evidence>
<dbReference type="PROSITE" id="PS50853">
    <property type="entry name" value="FN3"/>
    <property type="match status" value="1"/>
</dbReference>
<dbReference type="InterPro" id="IPR026341">
    <property type="entry name" value="T9SS_type_B"/>
</dbReference>
<dbReference type="Pfam" id="PF19081">
    <property type="entry name" value="Ig_7"/>
    <property type="match status" value="3"/>
</dbReference>
<accession>A0ABU1TH53</accession>
<evidence type="ECO:0000313" key="3">
    <source>
        <dbReference type="Proteomes" id="UP001247620"/>
    </source>
</evidence>
<comment type="caution">
    <text evidence="2">The sequence shown here is derived from an EMBL/GenBank/DDBJ whole genome shotgun (WGS) entry which is preliminary data.</text>
</comment>
<dbReference type="SUPFAM" id="SSF49265">
    <property type="entry name" value="Fibronectin type III"/>
    <property type="match status" value="1"/>
</dbReference>
<dbReference type="InterPro" id="IPR036116">
    <property type="entry name" value="FN3_sf"/>
</dbReference>
<dbReference type="Proteomes" id="UP001247620">
    <property type="component" value="Unassembled WGS sequence"/>
</dbReference>
<evidence type="ECO:0000259" key="1">
    <source>
        <dbReference type="PROSITE" id="PS50853"/>
    </source>
</evidence>
<protein>
    <submittedName>
        <fullName evidence="2">Gliding motility-associated-like protein</fullName>
    </submittedName>
</protein>
<dbReference type="InterPro" id="IPR044023">
    <property type="entry name" value="Ig_7"/>
</dbReference>
<sequence length="1347" mass="142551">MIKKSVRCLILPVLLLSIGLCANAHYLKHLRNYKKVKKHIVPVSIPVTISEANTFKAVVSLSICSGTSATIPGDIPTPAGTFIWQVLNAANNWVTAPGVNSGADYITATLSNVVNTPQIYSFRRSIRTALGTTYDSYYDVTVNPKTAIATNQITAPPAVTLCVNSDPDVITGSAATGGDGVTYNYQWQQSTNGGANFTDIPGAIGVDYDPPVLSSTTVYQRKVTSGVCNPPSVSNKVTITILKAITNNQIYNPATVFYCIRGIPSIINGNIPSGGTGTFRYQWQNSADGVNFTDLPGNNATRQDYDHPALTTTTYYRRGAISGACTIPSYSNVVTIVIQPGLSNNSIFAPDCPIGGVVIKGTAAAGGIGVYAYQWQSSPDGGRYTNIPGTDAQNQDYQLPATTGTTYYQRLVTSGACTIPLVSNQIFVIVSSAVSGNTITAPAITAFCSSGIPGPITGTIPTGGASYTYIWQSAVNGGPFTDIPNSNLQNFDPQTITQTTTYRRGVMVPGCNTPIYSNAVTITIQPALNNNTIQAPSITELCESGSSGLIIGSTPTGGSGTYIYSWQSSVNGGPFIDIPNSNQQNFDPHTITQTTTYQRSVKSGLCNTPLVSNPVTIKVTPAITSNVINQPANAVYCGSSQPLTITTQLPAGGNGVYAYQWMSSTDNISYNRISNATNADYVVPALTVTTWFKRMVSSGACLNPLQSNPVVITVYQALDNNTITPPLVSSFCQSGNATPIAGSLPTGANDSYTYQWQQSSTNTAAAFTDISGQTSANFDPPNLTSTMFYRRVVMSSACTTSLISNIIEIHITPPVTSNSISAPVTSNCESVDPPVISGSIVQGGDGPGSYHYQWYSSTNNNTNWSLIPGATGIDYDPPVITTTTMFRRDVTSGICQVPLSSNTEKIVVNQIPANVSVGPVSPVCTGDMTTISVLSPNPTLSYIWYDSPAKNNILFTGPSYTAGPLAASQTFYVEASNGICTSLALASVPITVNPLPPGPVLVTNPVSTCRGGTPVLSILNPQQGYTYNWYLTPLVGSPIFTGPNFTLSPVNNNATYYVEAVNNVSGCVSFTPRTVVNVSITPPPTVTAKGTQVCPGETATLTTDNNDINVTINWYTSPTGGLSVFTGNNFITPPVNANTMYYAEAVSNSCVSATRSIARAEVIQPLQAPVVNVETALAQSLTFSWNTIPEATGYEVSTDGGQTFVIPSSGINGNTHMVTGLLTGQSITIIVRATGSSTCQLSNNSAPVTGTTVNAQADNIFVANAFTPNGDGKNDLVYVRNENIKSLKFYVYSQWGELLYTSQIQQKGWDGTFKGKTEPPGVYVYYLEAIINDGKQVKKKGTITLLR</sequence>
<organism evidence="2 3">
    <name type="scientific">Mucilaginibacter pocheonensis</name>
    <dbReference type="NCBI Taxonomy" id="398050"/>
    <lineage>
        <taxon>Bacteria</taxon>
        <taxon>Pseudomonadati</taxon>
        <taxon>Bacteroidota</taxon>
        <taxon>Sphingobacteriia</taxon>
        <taxon>Sphingobacteriales</taxon>
        <taxon>Sphingobacteriaceae</taxon>
        <taxon>Mucilaginibacter</taxon>
    </lineage>
</organism>
<proteinExistence type="predicted"/>
<dbReference type="InterPro" id="IPR003961">
    <property type="entry name" value="FN3_dom"/>
</dbReference>
<dbReference type="RefSeq" id="WP_310101381.1">
    <property type="nucleotide sequence ID" value="NZ_JAVDUU010000004.1"/>
</dbReference>
<dbReference type="Pfam" id="PF13585">
    <property type="entry name" value="CHU_C"/>
    <property type="match status" value="1"/>
</dbReference>
<dbReference type="EMBL" id="JAVDUU010000004">
    <property type="protein sequence ID" value="MDR6944713.1"/>
    <property type="molecule type" value="Genomic_DNA"/>
</dbReference>
<name>A0ABU1TH53_9SPHI</name>
<feature type="domain" description="Fibronectin type-III" evidence="1">
    <location>
        <begin position="1165"/>
        <end position="1255"/>
    </location>
</feature>